<dbReference type="STRING" id="1513793.SAMN06296036_12264"/>
<gene>
    <name evidence="1" type="ORF">SAMN06296036_12264</name>
</gene>
<evidence type="ECO:0000313" key="2">
    <source>
        <dbReference type="Proteomes" id="UP000192907"/>
    </source>
</evidence>
<reference evidence="2" key="1">
    <citation type="submission" date="2017-04" db="EMBL/GenBank/DDBJ databases">
        <authorList>
            <person name="Varghese N."/>
            <person name="Submissions S."/>
        </authorList>
    </citation>
    <scope>NUCLEOTIDE SEQUENCE [LARGE SCALE GENOMIC DNA]</scope>
    <source>
        <strain evidence="2">RKEM611</strain>
    </source>
</reference>
<dbReference type="InterPro" id="IPR011250">
    <property type="entry name" value="OMP/PagP_B-barrel"/>
</dbReference>
<dbReference type="AlphaFoldDB" id="A0A1Y6CHL0"/>
<protein>
    <submittedName>
        <fullName evidence="1">Uncharacterized protein</fullName>
    </submittedName>
</protein>
<evidence type="ECO:0000313" key="1">
    <source>
        <dbReference type="EMBL" id="SMF64653.1"/>
    </source>
</evidence>
<dbReference type="RefSeq" id="WP_132323405.1">
    <property type="nucleotide sequence ID" value="NZ_FWZT01000022.1"/>
</dbReference>
<dbReference type="Gene3D" id="2.40.160.20">
    <property type="match status" value="1"/>
</dbReference>
<dbReference type="Proteomes" id="UP000192907">
    <property type="component" value="Unassembled WGS sequence"/>
</dbReference>
<dbReference type="EMBL" id="FWZT01000022">
    <property type="protein sequence ID" value="SMF64653.1"/>
    <property type="molecule type" value="Genomic_DNA"/>
</dbReference>
<sequence>MKLQAWILLGGLAVSASPSLSKEKVGEIWDTDRIQRRVEARNYSFFSFGPNAMNNMGVDDGGVSVTYGHIWETTPYAAIKLGAEGAFYFGDENASIAAGTLGANFYLTPTEVSPYVGFDLGYGAAATDVEGIDNVSGWAGGATVGVALFRTSSVQMHITARYLQIFTDNKKGQPSQGTLGLGVAF</sequence>
<organism evidence="1 2">
    <name type="scientific">Pseudobacteriovorax antillogorgiicola</name>
    <dbReference type="NCBI Taxonomy" id="1513793"/>
    <lineage>
        <taxon>Bacteria</taxon>
        <taxon>Pseudomonadati</taxon>
        <taxon>Bdellovibrionota</taxon>
        <taxon>Oligoflexia</taxon>
        <taxon>Oligoflexales</taxon>
        <taxon>Pseudobacteriovoracaceae</taxon>
        <taxon>Pseudobacteriovorax</taxon>
    </lineage>
</organism>
<proteinExistence type="predicted"/>
<accession>A0A1Y6CHL0</accession>
<keyword evidence="2" id="KW-1185">Reference proteome</keyword>
<dbReference type="SUPFAM" id="SSF56925">
    <property type="entry name" value="OMPA-like"/>
    <property type="match status" value="1"/>
</dbReference>
<name>A0A1Y6CHL0_9BACT</name>